<name>A0A1C6VHK3_9ACTN</name>
<evidence type="ECO:0000313" key="2">
    <source>
        <dbReference type="Proteomes" id="UP000198937"/>
    </source>
</evidence>
<sequence>MIVDPRSGGLWGYEEVLTTTAGKLNVTIPAVISYRSYLVAEYAPMPR</sequence>
<accession>A0A1C6VHK3</accession>
<proteinExistence type="predicted"/>
<dbReference type="Proteomes" id="UP000198937">
    <property type="component" value="Unassembled WGS sequence"/>
</dbReference>
<dbReference type="RefSeq" id="WP_175440707.1">
    <property type="nucleotide sequence ID" value="NZ_BMMJ01000003.1"/>
</dbReference>
<keyword evidence="2" id="KW-1185">Reference proteome</keyword>
<evidence type="ECO:0000313" key="1">
    <source>
        <dbReference type="EMBL" id="SCL65838.1"/>
    </source>
</evidence>
<dbReference type="AlphaFoldDB" id="A0A1C6VHK3"/>
<gene>
    <name evidence="1" type="ORF">GA0070617_5880</name>
</gene>
<protein>
    <submittedName>
        <fullName evidence="1">Uncharacterized protein</fullName>
    </submittedName>
</protein>
<organism evidence="1 2">
    <name type="scientific">Micromonospora yangpuensis</name>
    <dbReference type="NCBI Taxonomy" id="683228"/>
    <lineage>
        <taxon>Bacteria</taxon>
        <taxon>Bacillati</taxon>
        <taxon>Actinomycetota</taxon>
        <taxon>Actinomycetes</taxon>
        <taxon>Micromonosporales</taxon>
        <taxon>Micromonosporaceae</taxon>
        <taxon>Micromonospora</taxon>
    </lineage>
</organism>
<reference evidence="1 2" key="1">
    <citation type="submission" date="2016-06" db="EMBL/GenBank/DDBJ databases">
        <authorList>
            <person name="Kjaerup R.B."/>
            <person name="Dalgaard T.S."/>
            <person name="Juul-Madsen H.R."/>
        </authorList>
    </citation>
    <scope>NUCLEOTIDE SEQUENCE [LARGE SCALE GENOMIC DNA]</scope>
    <source>
        <strain evidence="1 2">DSM 45577</strain>
    </source>
</reference>
<dbReference type="EMBL" id="FMIA01000002">
    <property type="protein sequence ID" value="SCL65838.1"/>
    <property type="molecule type" value="Genomic_DNA"/>
</dbReference>